<accession>A0A329Y640</accession>
<dbReference type="RefSeq" id="WP_112345565.1">
    <property type="nucleotide sequence ID" value="NZ_QMKK01000061.1"/>
</dbReference>
<dbReference type="OrthoDB" id="8386875at2"/>
<comment type="caution">
    <text evidence="1">The sequence shown here is derived from an EMBL/GenBank/DDBJ whole genome shotgun (WGS) entry which is preliminary data.</text>
</comment>
<name>A0A329Y640_RHITR</name>
<proteinExistence type="predicted"/>
<dbReference type="Proteomes" id="UP000251205">
    <property type="component" value="Unassembled WGS sequence"/>
</dbReference>
<dbReference type="EMBL" id="QMKK01000061">
    <property type="protein sequence ID" value="RAX37302.1"/>
    <property type="molecule type" value="Genomic_DNA"/>
</dbReference>
<protein>
    <submittedName>
        <fullName evidence="1">Uncharacterized protein</fullName>
    </submittedName>
</protein>
<organism evidence="1 2">
    <name type="scientific">Rhizobium tropici</name>
    <dbReference type="NCBI Taxonomy" id="398"/>
    <lineage>
        <taxon>Bacteria</taxon>
        <taxon>Pseudomonadati</taxon>
        <taxon>Pseudomonadota</taxon>
        <taxon>Alphaproteobacteria</taxon>
        <taxon>Hyphomicrobiales</taxon>
        <taxon>Rhizobiaceae</taxon>
        <taxon>Rhizobium/Agrobacterium group</taxon>
        <taxon>Rhizobium</taxon>
    </lineage>
</organism>
<reference evidence="1 2" key="1">
    <citation type="submission" date="2018-06" db="EMBL/GenBank/DDBJ databases">
        <title>Whole Genome Sequence of an efficient microsymbiont, Rhizobium tropici.</title>
        <authorList>
            <person name="Srinivasan R."/>
            <person name="Singh H.V."/>
            <person name="Srivastava R."/>
            <person name="Kumari B."/>
            <person name="Radhakrishna A."/>
        </authorList>
    </citation>
    <scope>NUCLEOTIDE SEQUENCE [LARGE SCALE GENOMIC DNA]</scope>
    <source>
        <strain evidence="1 2">IGFRI Rhizo-19</strain>
    </source>
</reference>
<evidence type="ECO:0000313" key="1">
    <source>
        <dbReference type="EMBL" id="RAX37302.1"/>
    </source>
</evidence>
<dbReference type="AlphaFoldDB" id="A0A329Y640"/>
<sequence length="77" mass="8955">MNVIQLPLVRRSDRDPEPAFCTSDHRGRAMFRFLADYRIDGRTFGISFWAYDLADAERRVASMRANLSLQGQIFCRV</sequence>
<evidence type="ECO:0000313" key="2">
    <source>
        <dbReference type="Proteomes" id="UP000251205"/>
    </source>
</evidence>
<gene>
    <name evidence="1" type="ORF">DQ393_31270</name>
</gene>